<dbReference type="InterPro" id="IPR036390">
    <property type="entry name" value="WH_DNA-bd_sf"/>
</dbReference>
<evidence type="ECO:0000313" key="6">
    <source>
        <dbReference type="EMBL" id="MCK2215282.1"/>
    </source>
</evidence>
<evidence type="ECO:0000256" key="1">
    <source>
        <dbReference type="ARBA" id="ARBA00023015"/>
    </source>
</evidence>
<comment type="caution">
    <text evidence="6">The sequence shown here is derived from an EMBL/GenBank/DDBJ whole genome shotgun (WGS) entry which is preliminary data.</text>
</comment>
<feature type="compositionally biased region" description="Pro residues" evidence="4">
    <location>
        <begin position="1"/>
        <end position="10"/>
    </location>
</feature>
<keyword evidence="3" id="KW-0804">Transcription</keyword>
<feature type="domain" description="HTH hxlR-type" evidence="5">
    <location>
        <begin position="34"/>
        <end position="130"/>
    </location>
</feature>
<accession>A0ABT0FSG4</accession>
<proteinExistence type="predicted"/>
<evidence type="ECO:0000256" key="3">
    <source>
        <dbReference type="ARBA" id="ARBA00023163"/>
    </source>
</evidence>
<evidence type="ECO:0000256" key="4">
    <source>
        <dbReference type="SAM" id="MobiDB-lite"/>
    </source>
</evidence>
<feature type="region of interest" description="Disordered" evidence="4">
    <location>
        <begin position="1"/>
        <end position="24"/>
    </location>
</feature>
<dbReference type="Gene3D" id="1.10.10.10">
    <property type="entry name" value="Winged helix-like DNA-binding domain superfamily/Winged helix DNA-binding domain"/>
    <property type="match status" value="1"/>
</dbReference>
<dbReference type="InterPro" id="IPR036388">
    <property type="entry name" value="WH-like_DNA-bd_sf"/>
</dbReference>
<dbReference type="PANTHER" id="PTHR33204:SF37">
    <property type="entry name" value="HTH-TYPE TRANSCRIPTIONAL REGULATOR YODB"/>
    <property type="match status" value="1"/>
</dbReference>
<dbReference type="InterPro" id="IPR002577">
    <property type="entry name" value="HTH_HxlR"/>
</dbReference>
<reference evidence="6 7" key="1">
    <citation type="submission" date="2022-04" db="EMBL/GenBank/DDBJ databases">
        <title>Genome draft of Actinomadura sp. ATCC 31491.</title>
        <authorList>
            <person name="Shi X."/>
            <person name="Du Y."/>
        </authorList>
    </citation>
    <scope>NUCLEOTIDE SEQUENCE [LARGE SCALE GENOMIC DNA]</scope>
    <source>
        <strain evidence="6 7">ATCC 31491</strain>
    </source>
</reference>
<protein>
    <submittedName>
        <fullName evidence="6">Helix-turn-helix transcriptional regulator</fullName>
    </submittedName>
</protein>
<keyword evidence="2" id="KW-0238">DNA-binding</keyword>
<dbReference type="PANTHER" id="PTHR33204">
    <property type="entry name" value="TRANSCRIPTIONAL REGULATOR, MARR FAMILY"/>
    <property type="match status" value="1"/>
</dbReference>
<keyword evidence="1" id="KW-0805">Transcription regulation</keyword>
<organism evidence="6 7">
    <name type="scientific">Actinomadura luzonensis</name>
    <dbReference type="NCBI Taxonomy" id="2805427"/>
    <lineage>
        <taxon>Bacteria</taxon>
        <taxon>Bacillati</taxon>
        <taxon>Actinomycetota</taxon>
        <taxon>Actinomycetes</taxon>
        <taxon>Streptosporangiales</taxon>
        <taxon>Thermomonosporaceae</taxon>
        <taxon>Actinomadura</taxon>
    </lineage>
</organism>
<dbReference type="RefSeq" id="WP_242376375.1">
    <property type="nucleotide sequence ID" value="NZ_JAKRKC020000001.1"/>
</dbReference>
<dbReference type="Proteomes" id="UP001317259">
    <property type="component" value="Unassembled WGS sequence"/>
</dbReference>
<name>A0ABT0FSG4_9ACTN</name>
<dbReference type="EMBL" id="JAKRKC020000001">
    <property type="protein sequence ID" value="MCK2215282.1"/>
    <property type="molecule type" value="Genomic_DNA"/>
</dbReference>
<keyword evidence="7" id="KW-1185">Reference proteome</keyword>
<evidence type="ECO:0000259" key="5">
    <source>
        <dbReference type="PROSITE" id="PS51118"/>
    </source>
</evidence>
<dbReference type="Pfam" id="PF01638">
    <property type="entry name" value="HxlR"/>
    <property type="match status" value="1"/>
</dbReference>
<dbReference type="PROSITE" id="PS51118">
    <property type="entry name" value="HTH_HXLR"/>
    <property type="match status" value="1"/>
</dbReference>
<gene>
    <name evidence="6" type="ORF">MF672_016010</name>
</gene>
<evidence type="ECO:0000256" key="2">
    <source>
        <dbReference type="ARBA" id="ARBA00023125"/>
    </source>
</evidence>
<sequence>MPTTPVPRPRPGTRRPSRARLPDGHLASVYSAACPSRQALDRLADKWSVLLIGALERGPQRFGRLRDQIDGISEKMLAQTLRSLERDGLVARRPGPDRGVTYSLTPLGRTLREPMEAVRAWAERYIDDVERAREAADDPA</sequence>
<evidence type="ECO:0000313" key="7">
    <source>
        <dbReference type="Proteomes" id="UP001317259"/>
    </source>
</evidence>
<dbReference type="SUPFAM" id="SSF46785">
    <property type="entry name" value="Winged helix' DNA-binding domain"/>
    <property type="match status" value="1"/>
</dbReference>